<protein>
    <submittedName>
        <fullName evidence="2">DUF1298 domain-containing protein</fullName>
    </submittedName>
</protein>
<dbReference type="AlphaFoldDB" id="A0A6B3NIF5"/>
<dbReference type="Pfam" id="PF06974">
    <property type="entry name" value="WS_DGAT_C"/>
    <property type="match status" value="1"/>
</dbReference>
<organism evidence="2">
    <name type="scientific">Symploca sp. SIO1C4</name>
    <dbReference type="NCBI Taxonomy" id="2607765"/>
    <lineage>
        <taxon>Bacteria</taxon>
        <taxon>Bacillati</taxon>
        <taxon>Cyanobacteriota</taxon>
        <taxon>Cyanophyceae</taxon>
        <taxon>Coleofasciculales</taxon>
        <taxon>Coleofasciculaceae</taxon>
        <taxon>Symploca</taxon>
    </lineage>
</organism>
<feature type="non-terminal residue" evidence="2">
    <location>
        <position position="61"/>
    </location>
</feature>
<accession>A0A6B3NIF5</accession>
<sequence>MCQVIESSTATKEKAGAMSREALMNLAMVMVGALELTDRTRLGEVFSPSYNVLVSNVPGPR</sequence>
<evidence type="ECO:0000313" key="2">
    <source>
        <dbReference type="EMBL" id="NER31510.1"/>
    </source>
</evidence>
<name>A0A6B3NIF5_9CYAN</name>
<comment type="caution">
    <text evidence="2">The sequence shown here is derived from an EMBL/GenBank/DDBJ whole genome shotgun (WGS) entry which is preliminary data.</text>
</comment>
<proteinExistence type="predicted"/>
<dbReference type="EMBL" id="JAAHFQ010000842">
    <property type="protein sequence ID" value="NER31510.1"/>
    <property type="molecule type" value="Genomic_DNA"/>
</dbReference>
<gene>
    <name evidence="2" type="ORF">F6J89_28810</name>
</gene>
<dbReference type="InterPro" id="IPR009721">
    <property type="entry name" value="O-acyltransferase_WSD1_C"/>
</dbReference>
<feature type="domain" description="O-acyltransferase WSD1 C-terminal" evidence="1">
    <location>
        <begin position="6"/>
        <end position="61"/>
    </location>
</feature>
<evidence type="ECO:0000259" key="1">
    <source>
        <dbReference type="Pfam" id="PF06974"/>
    </source>
</evidence>
<reference evidence="2" key="1">
    <citation type="submission" date="2019-11" db="EMBL/GenBank/DDBJ databases">
        <title>Genomic insights into an expanded diversity of filamentous marine cyanobacteria reveals the extraordinary biosynthetic potential of Moorea and Okeania.</title>
        <authorList>
            <person name="Ferreira Leao T."/>
            <person name="Wang M."/>
            <person name="Moss N."/>
            <person name="Da Silva R."/>
            <person name="Sanders J."/>
            <person name="Nurk S."/>
            <person name="Gurevich A."/>
            <person name="Humphrey G."/>
            <person name="Reher R."/>
            <person name="Zhu Q."/>
            <person name="Belda-Ferre P."/>
            <person name="Glukhov E."/>
            <person name="Rex R."/>
            <person name="Dorrestein P.C."/>
            <person name="Knight R."/>
            <person name="Pevzner P."/>
            <person name="Gerwick W.H."/>
            <person name="Gerwick L."/>
        </authorList>
    </citation>
    <scope>NUCLEOTIDE SEQUENCE</scope>
    <source>
        <strain evidence="2">SIO1C4</strain>
    </source>
</reference>